<protein>
    <recommendedName>
        <fullName evidence="3">Ribbon-helix-helix protein CopG domain-containing protein</fullName>
    </recommendedName>
</protein>
<name>A0A0G0NEZ9_9BACT</name>
<evidence type="ECO:0000313" key="1">
    <source>
        <dbReference type="EMBL" id="KKR14078.1"/>
    </source>
</evidence>
<gene>
    <name evidence="1" type="ORF">UT40_C0005G0007</name>
</gene>
<proteinExistence type="predicted"/>
<sequence length="87" mass="10162">MTNLVTTNVRISEDDYEKYKELAVKQGRSFASLVRHALDVTYTNLKARRKRLKSLWDIDKHAIKISGLDNKESIDEVVYSRLHGRQK</sequence>
<comment type="caution">
    <text evidence="1">The sequence shown here is derived from an EMBL/GenBank/DDBJ whole genome shotgun (WGS) entry which is preliminary data.</text>
</comment>
<organism evidence="1 2">
    <name type="scientific">Candidatus Woesebacteria bacterium GW2011_GWA1_39_21b</name>
    <dbReference type="NCBI Taxonomy" id="1618551"/>
    <lineage>
        <taxon>Bacteria</taxon>
        <taxon>Candidatus Woeseibacteriota</taxon>
    </lineage>
</organism>
<dbReference type="EMBL" id="LBWQ01000005">
    <property type="protein sequence ID" value="KKR14078.1"/>
    <property type="molecule type" value="Genomic_DNA"/>
</dbReference>
<evidence type="ECO:0000313" key="2">
    <source>
        <dbReference type="Proteomes" id="UP000034690"/>
    </source>
</evidence>
<evidence type="ECO:0008006" key="3">
    <source>
        <dbReference type="Google" id="ProtNLM"/>
    </source>
</evidence>
<accession>A0A0G0NEZ9</accession>
<dbReference type="AlphaFoldDB" id="A0A0G0NEZ9"/>
<reference evidence="1 2" key="1">
    <citation type="journal article" date="2015" name="Nature">
        <title>rRNA introns, odd ribosomes, and small enigmatic genomes across a large radiation of phyla.</title>
        <authorList>
            <person name="Brown C.T."/>
            <person name="Hug L.A."/>
            <person name="Thomas B.C."/>
            <person name="Sharon I."/>
            <person name="Castelle C.J."/>
            <person name="Singh A."/>
            <person name="Wilkins M.J."/>
            <person name="Williams K.H."/>
            <person name="Banfield J.F."/>
        </authorList>
    </citation>
    <scope>NUCLEOTIDE SEQUENCE [LARGE SCALE GENOMIC DNA]</scope>
</reference>
<dbReference type="Proteomes" id="UP000034690">
    <property type="component" value="Unassembled WGS sequence"/>
</dbReference>